<dbReference type="EMBL" id="CTRI01000003">
    <property type="protein sequence ID" value="CQR27436.1"/>
    <property type="molecule type" value="Genomic_DNA"/>
</dbReference>
<dbReference type="EMBL" id="FP475956">
    <property type="protein sequence ID" value="CAZ87182.1"/>
    <property type="molecule type" value="Genomic_DNA"/>
</dbReference>
<keyword evidence="8" id="KW-1185">Reference proteome</keyword>
<dbReference type="GO" id="GO:0046872">
    <property type="term" value="F:metal ion binding"/>
    <property type="evidence" value="ECO:0007669"/>
    <property type="project" value="UniProtKB-KW"/>
</dbReference>
<evidence type="ECO:0000259" key="4">
    <source>
        <dbReference type="Pfam" id="PF05567"/>
    </source>
</evidence>
<feature type="signal peptide" evidence="3">
    <location>
        <begin position="1"/>
        <end position="33"/>
    </location>
</feature>
<dbReference type="KEGG" id="thi:THI_0434"/>
<reference evidence="5" key="3">
    <citation type="submission" date="2010-07" db="EMBL/GenBank/DDBJ databases">
        <authorList>
            <person name="Genoscope - CEA"/>
        </authorList>
    </citation>
    <scope>NUCLEOTIDE SEQUENCE</scope>
    <source>
        <strain evidence="5">3As</strain>
    </source>
</reference>
<reference key="1">
    <citation type="submission" date="2009-07" db="EMBL/GenBank/DDBJ databases">
        <authorList>
            <person name="Genoscope - CEA"/>
        </authorList>
    </citation>
    <scope>NUCLEOTIDE SEQUENCE</scope>
    <source>
        <strain>3As</strain>
    </source>
</reference>
<dbReference type="Proteomes" id="UP000078599">
    <property type="component" value="Unassembled WGS sequence"/>
</dbReference>
<sequence length="1256" mass="133734">MSPQAMPHRPPLWKKFVLLGVTWGLLTAPIAQAAVSIAQQPLTLSNNVPGNLVLTPSVEWPTVMSMANVGAFDTTKTYYGYFDPNKCYGYTIADASVPAFAGVNGSTNNYFAPASVTTSRTCSKAWSGNYLNWAATQTIDVFRSTLTGGNRVVDTANLTILEKARHTGQTPTGALNISGASTVANNTPSSFSYFSTKLSGLGNRMYFISANSTSADDKDGTSRSLRYLLDNPAVAQSKGAVEFDPSEGVKSGWVYSVNIDVQVCKSGMLEDNCVAYGSNAKPEGLIQKYASVFTYSVFGYLNISKVLQDSAALRAQQGFVGPYTYEPGATPTTNAQAEWSATDGTFIRNPQPTAASDTTSAYSAVPAIQDSGVINYINKFGQMTTASDKSYDPVSEMYYAALRYLKHQGPVESYNSISNYPDGTAYKMTDGFPVVRTWTDPWKYSCQRSFILGIGDVNTHRDKNLPGNGNRNDEPAVPSEVSADTTVNVVTATQKVAALEGITIKGMTADDSTGFSGRSNSAYIAGLAYDAHTVDLRPDLSGKQTVSTYWVDVMENQVLEGKAKNQYWLAAKYGGFSVPANYDPYANTTALPDSSWWTNGQKLSTGDYRPDNFFTGGDAKTMKDSLEAAFSAIASENVGSTASLSTNSTQLNSGSRVYQASYKEGVWSGSLKAFNIDATTGAATTEAWDAALQLPAAGARTVYTAVGGSYVEFNSTNVNGKYGWTTDLVNYIRGDASNEIRNGGAYRNRTTALGDIINSQPIYVGKPEAGPYANAKFTGSASFKTFAATQATRTPTIYVSANDGMLHGFNANTGVETFAFMPGAVLAASTNPSVLAQKSYGSGLNPHQYFNDGEITVADVYAGSPAAWRTVLVGTTGRGTTRTIYALDITDPASVKFLWEVSAGYLGQIIGKPIIAQTANGQWSVLVGNGMNSDSGTAELLQISLNDGTVSRHATNTATDNGLSTPAVWIDNLANGISTKAYAGDLQGNVWSFDLASATSAGTLLFTAKDASNKAQPITAPMFAAKDPDTRNLWLFFGTGRYLGQDDLANKDVQSWYGLNVSQTSFPIVKNDLIQRSITAEIAGTAADPTATPPVAATLPARTVSVGTAGDMATKKGWYMNLLPPSNTAQGERMIVANQAYQNLLVGSTLIPDNADVCAPSGRGWIMAVNPFTGTNPTDIFFDRNGDRRFNDSDKVTMSDQTLIPIAGIGLTGLTGLSNFISTTLLANQNGTIFNTQVNPQVSNPGRVSWAELINP</sequence>
<accession>D6CRE1</accession>
<evidence type="ECO:0000313" key="5">
    <source>
        <dbReference type="EMBL" id="CAZ87182.1"/>
    </source>
</evidence>
<dbReference type="AlphaFoldDB" id="D6CRE1"/>
<organism evidence="5 7">
    <name type="scientific">Thiomonas arsenitoxydans (strain DSM 22701 / CIP 110005 / 3As)</name>
    <dbReference type="NCBI Taxonomy" id="426114"/>
    <lineage>
        <taxon>Bacteria</taxon>
        <taxon>Pseudomonadati</taxon>
        <taxon>Pseudomonadota</taxon>
        <taxon>Betaproteobacteria</taxon>
        <taxon>Burkholderiales</taxon>
        <taxon>Thiomonas</taxon>
    </lineage>
</organism>
<name>D6CRE1_THIA3</name>
<keyword evidence="1" id="KW-0479">Metal-binding</keyword>
<evidence type="ECO:0000313" key="6">
    <source>
        <dbReference type="EMBL" id="CQR27436.1"/>
    </source>
</evidence>
<gene>
    <name evidence="5" type="ordered locus">THI_0434</name>
    <name evidence="6" type="ORF">THICB1_110017</name>
</gene>
<evidence type="ECO:0000256" key="3">
    <source>
        <dbReference type="SAM" id="SignalP"/>
    </source>
</evidence>
<evidence type="ECO:0000313" key="8">
    <source>
        <dbReference type="Proteomes" id="UP000078599"/>
    </source>
</evidence>
<dbReference type="OrthoDB" id="7156875at2"/>
<dbReference type="HOGENOM" id="CLU_001890_0_1_4"/>
<proteinExistence type="predicted"/>
<dbReference type="InterPro" id="IPR008707">
    <property type="entry name" value="B-propeller_PilY1"/>
</dbReference>
<reference evidence="6 8" key="4">
    <citation type="submission" date="2015-03" db="EMBL/GenBank/DDBJ databases">
        <authorList>
            <person name="Regsiter A."/>
            <person name="william w."/>
        </authorList>
    </citation>
    <scope>NUCLEOTIDE SEQUENCE [LARGE SCALE GENOMIC DNA]</scope>
    <source>
        <strain evidence="6 8">CB1</strain>
    </source>
</reference>
<dbReference type="RefSeq" id="WP_013104564.1">
    <property type="nucleotide sequence ID" value="NC_014145.1"/>
</dbReference>
<evidence type="ECO:0000256" key="2">
    <source>
        <dbReference type="ARBA" id="ARBA00022837"/>
    </source>
</evidence>
<protein>
    <submittedName>
        <fullName evidence="5">Tfp pilus assembly protein, tip-associated adhesin PilY1</fullName>
    </submittedName>
</protein>
<feature type="chain" id="PRO_5003082094" evidence="3">
    <location>
        <begin position="34"/>
        <end position="1256"/>
    </location>
</feature>
<keyword evidence="3" id="KW-0732">Signal</keyword>
<evidence type="ECO:0000313" key="7">
    <source>
        <dbReference type="Proteomes" id="UP000002372"/>
    </source>
</evidence>
<feature type="domain" description="PilY1 beta-propeller" evidence="4">
    <location>
        <begin position="753"/>
        <end position="1063"/>
    </location>
</feature>
<evidence type="ECO:0000256" key="1">
    <source>
        <dbReference type="ARBA" id="ARBA00022723"/>
    </source>
</evidence>
<dbReference type="eggNOG" id="COG3419">
    <property type="taxonomic scope" value="Bacteria"/>
</dbReference>
<dbReference type="Proteomes" id="UP000002372">
    <property type="component" value="Chromosome"/>
</dbReference>
<keyword evidence="2" id="KW-0106">Calcium</keyword>
<reference evidence="7" key="2">
    <citation type="journal article" date="2010" name="PLoS Genet.">
        <title>Structure, function, and evolution of the Thiomonas spp. genome.</title>
        <authorList>
            <person name="Arsene-Ploetze F."/>
            <person name="Koechler S."/>
            <person name="Marchal M."/>
            <person name="Coppee J.Y."/>
            <person name="Chandler M."/>
            <person name="Bonnefoy V."/>
            <person name="Brochier-Armanet C."/>
            <person name="Barakat M."/>
            <person name="Barbe V."/>
            <person name="Battaglia-Brunet F."/>
            <person name="Bruneel O."/>
            <person name="Bryan C.G."/>
            <person name="Cleiss-Arnold J."/>
            <person name="Cruveiller S."/>
            <person name="Erhardt M."/>
            <person name="Heinrich-Salmeron A."/>
            <person name="Hommais F."/>
            <person name="Joulian C."/>
            <person name="Krin E."/>
            <person name="Lieutaud A."/>
            <person name="Lievremont D."/>
            <person name="Michel C."/>
            <person name="Muller D."/>
            <person name="Ortet P."/>
            <person name="Proux C."/>
            <person name="Siguier P."/>
            <person name="Roche D."/>
            <person name="Rouy Z."/>
            <person name="Salvignol G."/>
            <person name="Slyemi D."/>
            <person name="Talla E."/>
            <person name="Weiss S."/>
            <person name="Weissenbach J."/>
            <person name="Medigue C."/>
            <person name="Bertin P.N."/>
        </authorList>
    </citation>
    <scope>NUCLEOTIDE SEQUENCE [LARGE SCALE GENOMIC DNA]</scope>
    <source>
        <strain evidence="7">DSM 22701 / CIP 110005 / 3As</strain>
    </source>
</reference>
<dbReference type="Pfam" id="PF05567">
    <property type="entry name" value="T4P_PilY1"/>
    <property type="match status" value="1"/>
</dbReference>